<keyword evidence="2" id="KW-0812">Transmembrane</keyword>
<dbReference type="GO" id="GO:0005886">
    <property type="term" value="C:plasma membrane"/>
    <property type="evidence" value="ECO:0007669"/>
    <property type="project" value="TreeGrafter"/>
</dbReference>
<evidence type="ECO:0000313" key="4">
    <source>
        <dbReference type="EMBL" id="JAT17664.1"/>
    </source>
</evidence>
<sequence>MVLAVCVTQVNIEEHLEEGELWAIAVLAVMLLIMVIAVIVLWCQPKTKETRLMFKVPLLPLVPCISIFINFYLMVMLDVHTWMRFIVWLVIGMMIYLCYGVPNSVEGQKTKLAKEQQESSSNPPQEPTGS</sequence>
<feature type="domain" description="Cationic amino acid transporter C-terminal" evidence="3">
    <location>
        <begin position="54"/>
        <end position="103"/>
    </location>
</feature>
<keyword evidence="2" id="KW-0472">Membrane</keyword>
<dbReference type="InterPro" id="IPR029485">
    <property type="entry name" value="CAT_C"/>
</dbReference>
<protein>
    <recommendedName>
        <fullName evidence="3">Cationic amino acid transporter C-terminal domain-containing protein</fullName>
    </recommendedName>
</protein>
<dbReference type="Pfam" id="PF13906">
    <property type="entry name" value="AA_permease_C"/>
    <property type="match status" value="1"/>
</dbReference>
<feature type="compositionally biased region" description="Polar residues" evidence="1">
    <location>
        <begin position="118"/>
        <end position="130"/>
    </location>
</feature>
<feature type="region of interest" description="Disordered" evidence="1">
    <location>
        <begin position="110"/>
        <end position="130"/>
    </location>
</feature>
<dbReference type="EMBL" id="GEBQ01022313">
    <property type="protein sequence ID" value="JAT17664.1"/>
    <property type="molecule type" value="Transcribed_RNA"/>
</dbReference>
<feature type="transmembrane region" description="Helical" evidence="2">
    <location>
        <begin position="54"/>
        <end position="75"/>
    </location>
</feature>
<evidence type="ECO:0000256" key="2">
    <source>
        <dbReference type="SAM" id="Phobius"/>
    </source>
</evidence>
<feature type="transmembrane region" description="Helical" evidence="2">
    <location>
        <begin position="21"/>
        <end position="42"/>
    </location>
</feature>
<keyword evidence="2" id="KW-1133">Transmembrane helix</keyword>
<dbReference type="GO" id="GO:0015189">
    <property type="term" value="F:L-lysine transmembrane transporter activity"/>
    <property type="evidence" value="ECO:0007669"/>
    <property type="project" value="TreeGrafter"/>
</dbReference>
<evidence type="ECO:0000259" key="3">
    <source>
        <dbReference type="Pfam" id="PF13906"/>
    </source>
</evidence>
<organism evidence="4">
    <name type="scientific">Graphocephala atropunctata</name>
    <dbReference type="NCBI Taxonomy" id="36148"/>
    <lineage>
        <taxon>Eukaryota</taxon>
        <taxon>Metazoa</taxon>
        <taxon>Ecdysozoa</taxon>
        <taxon>Arthropoda</taxon>
        <taxon>Hexapoda</taxon>
        <taxon>Insecta</taxon>
        <taxon>Pterygota</taxon>
        <taxon>Neoptera</taxon>
        <taxon>Paraneoptera</taxon>
        <taxon>Hemiptera</taxon>
        <taxon>Auchenorrhyncha</taxon>
        <taxon>Membracoidea</taxon>
        <taxon>Cicadellidae</taxon>
        <taxon>Cicadellinae</taxon>
        <taxon>Cicadellini</taxon>
        <taxon>Graphocephala</taxon>
    </lineage>
</organism>
<reference evidence="4" key="1">
    <citation type="submission" date="2015-11" db="EMBL/GenBank/DDBJ databases">
        <title>De novo transcriptome assembly of four potential Pierce s Disease insect vectors from Arizona vineyards.</title>
        <authorList>
            <person name="Tassone E.E."/>
        </authorList>
    </citation>
    <scope>NUCLEOTIDE SEQUENCE</scope>
</reference>
<accession>A0A1B6L2A0</accession>
<gene>
    <name evidence="4" type="ORF">g.10686</name>
</gene>
<dbReference type="GO" id="GO:0061459">
    <property type="term" value="F:L-arginine transmembrane transporter activity"/>
    <property type="evidence" value="ECO:0007669"/>
    <property type="project" value="TreeGrafter"/>
</dbReference>
<proteinExistence type="predicted"/>
<evidence type="ECO:0000256" key="1">
    <source>
        <dbReference type="SAM" id="MobiDB-lite"/>
    </source>
</evidence>
<dbReference type="GO" id="GO:0097638">
    <property type="term" value="P:L-arginine import across plasma membrane"/>
    <property type="evidence" value="ECO:0007669"/>
    <property type="project" value="TreeGrafter"/>
</dbReference>
<dbReference type="AlphaFoldDB" id="A0A1B6L2A0"/>
<name>A0A1B6L2A0_9HEMI</name>
<dbReference type="PANTHER" id="PTHR43243:SF105">
    <property type="entry name" value="CATIONIC AMINO ACID TRANSPORTER C-TERMINAL DOMAIN-CONTAINING PROTEIN"/>
    <property type="match status" value="1"/>
</dbReference>
<dbReference type="Gene3D" id="1.20.1740.10">
    <property type="entry name" value="Amino acid/polyamine transporter I"/>
    <property type="match status" value="1"/>
</dbReference>
<dbReference type="PANTHER" id="PTHR43243">
    <property type="entry name" value="INNER MEMBRANE TRANSPORTER YGJI-RELATED"/>
    <property type="match status" value="1"/>
</dbReference>
<dbReference type="GO" id="GO:0000064">
    <property type="term" value="F:L-ornithine transmembrane transporter activity"/>
    <property type="evidence" value="ECO:0007669"/>
    <property type="project" value="TreeGrafter"/>
</dbReference>
<feature type="transmembrane region" description="Helical" evidence="2">
    <location>
        <begin position="81"/>
        <end position="101"/>
    </location>
</feature>